<name>A0ABP8JZA7_9MICO</name>
<feature type="transmembrane region" description="Helical" evidence="1">
    <location>
        <begin position="57"/>
        <end position="73"/>
    </location>
</feature>
<dbReference type="EMBL" id="BAABGM010000001">
    <property type="protein sequence ID" value="GAA4397992.1"/>
    <property type="molecule type" value="Genomic_DNA"/>
</dbReference>
<feature type="transmembrane region" description="Helical" evidence="1">
    <location>
        <begin position="27"/>
        <end position="51"/>
    </location>
</feature>
<evidence type="ECO:0000256" key="1">
    <source>
        <dbReference type="SAM" id="Phobius"/>
    </source>
</evidence>
<comment type="caution">
    <text evidence="2">The sequence shown here is derived from an EMBL/GenBank/DDBJ whole genome shotgun (WGS) entry which is preliminary data.</text>
</comment>
<feature type="transmembrane region" description="Helical" evidence="1">
    <location>
        <begin position="85"/>
        <end position="105"/>
    </location>
</feature>
<keyword evidence="3" id="KW-1185">Reference proteome</keyword>
<dbReference type="RefSeq" id="WP_345201621.1">
    <property type="nucleotide sequence ID" value="NZ_BAABGM010000001.1"/>
</dbReference>
<keyword evidence="1" id="KW-0472">Membrane</keyword>
<protein>
    <submittedName>
        <fullName evidence="2">Uncharacterized protein</fullName>
    </submittedName>
</protein>
<proteinExistence type="predicted"/>
<sequence>MTTAPGTNAPDRAPHGIGLLDDEGRQLAAACLTGAALGSWPAFTLGVYGVIFFEQHLALWAAATSVFLALGLSKGPHVWRRPQALALLLPSLWVLLAWILPVGGTSGIYQVLFWFGVVITVVGLPALAAVMVRLLIPGAERLRGRRALGAVAVVSLMMLVSFGLGTQHPRILTCEDFTVSGNFAPENCSPGTGSTVR</sequence>
<feature type="transmembrane region" description="Helical" evidence="1">
    <location>
        <begin position="147"/>
        <end position="165"/>
    </location>
</feature>
<evidence type="ECO:0000313" key="3">
    <source>
        <dbReference type="Proteomes" id="UP001500945"/>
    </source>
</evidence>
<evidence type="ECO:0000313" key="2">
    <source>
        <dbReference type="EMBL" id="GAA4397992.1"/>
    </source>
</evidence>
<feature type="transmembrane region" description="Helical" evidence="1">
    <location>
        <begin position="111"/>
        <end position="135"/>
    </location>
</feature>
<accession>A0ABP8JZA7</accession>
<keyword evidence="1" id="KW-0812">Transmembrane</keyword>
<keyword evidence="1" id="KW-1133">Transmembrane helix</keyword>
<gene>
    <name evidence="2" type="ORF">GCM10023168_03600</name>
</gene>
<reference evidence="3" key="1">
    <citation type="journal article" date="2019" name="Int. J. Syst. Evol. Microbiol.">
        <title>The Global Catalogue of Microorganisms (GCM) 10K type strain sequencing project: providing services to taxonomists for standard genome sequencing and annotation.</title>
        <authorList>
            <consortium name="The Broad Institute Genomics Platform"/>
            <consortium name="The Broad Institute Genome Sequencing Center for Infectious Disease"/>
            <person name="Wu L."/>
            <person name="Ma J."/>
        </authorList>
    </citation>
    <scope>NUCLEOTIDE SEQUENCE [LARGE SCALE GENOMIC DNA]</scope>
    <source>
        <strain evidence="3">JCM 17809</strain>
    </source>
</reference>
<organism evidence="2 3">
    <name type="scientific">Fodinibacter luteus</name>
    <dbReference type="NCBI Taxonomy" id="552064"/>
    <lineage>
        <taxon>Bacteria</taxon>
        <taxon>Bacillati</taxon>
        <taxon>Actinomycetota</taxon>
        <taxon>Actinomycetes</taxon>
        <taxon>Micrococcales</taxon>
        <taxon>Intrasporangiaceae</taxon>
        <taxon>Fodinibacter (ex Wang et al. 2009)</taxon>
    </lineage>
</organism>
<dbReference type="Proteomes" id="UP001500945">
    <property type="component" value="Unassembled WGS sequence"/>
</dbReference>